<dbReference type="Proteomes" id="UP001307849">
    <property type="component" value="Unassembled WGS sequence"/>
</dbReference>
<dbReference type="PROSITE" id="PS00463">
    <property type="entry name" value="ZN2_CY6_FUNGAL_1"/>
    <property type="match status" value="1"/>
</dbReference>
<evidence type="ECO:0000313" key="5">
    <source>
        <dbReference type="EMBL" id="KAK6516398.1"/>
    </source>
</evidence>
<dbReference type="EMBL" id="JAVHJM010000003">
    <property type="protein sequence ID" value="KAK6516398.1"/>
    <property type="molecule type" value="Genomic_DNA"/>
</dbReference>
<name>A0AAN8NQR8_9PEZI</name>
<dbReference type="PROSITE" id="PS50048">
    <property type="entry name" value="ZN2_CY6_FUNGAL_2"/>
    <property type="match status" value="1"/>
</dbReference>
<dbReference type="Pfam" id="PF11951">
    <property type="entry name" value="Fungal_trans_2"/>
    <property type="match status" value="1"/>
</dbReference>
<evidence type="ECO:0000256" key="2">
    <source>
        <dbReference type="ARBA" id="ARBA00023242"/>
    </source>
</evidence>
<keyword evidence="6" id="KW-1185">Reference proteome</keyword>
<reference evidence="5 6" key="1">
    <citation type="submission" date="2019-10" db="EMBL/GenBank/DDBJ databases">
        <authorList>
            <person name="Palmer J.M."/>
        </authorList>
    </citation>
    <scope>NUCLEOTIDE SEQUENCE [LARGE SCALE GENOMIC DNA]</scope>
    <source>
        <strain evidence="5 6">TWF506</strain>
    </source>
</reference>
<feature type="region of interest" description="Disordered" evidence="3">
    <location>
        <begin position="232"/>
        <end position="255"/>
    </location>
</feature>
<dbReference type="GO" id="GO:0045944">
    <property type="term" value="P:positive regulation of transcription by RNA polymerase II"/>
    <property type="evidence" value="ECO:0007669"/>
    <property type="project" value="TreeGrafter"/>
</dbReference>
<dbReference type="GO" id="GO:0005634">
    <property type="term" value="C:nucleus"/>
    <property type="evidence" value="ECO:0007669"/>
    <property type="project" value="UniProtKB-SubCell"/>
</dbReference>
<feature type="compositionally biased region" description="Low complexity" evidence="3">
    <location>
        <begin position="110"/>
        <end position="129"/>
    </location>
</feature>
<evidence type="ECO:0000256" key="1">
    <source>
        <dbReference type="ARBA" id="ARBA00004123"/>
    </source>
</evidence>
<dbReference type="PANTHER" id="PTHR37534:SF43">
    <property type="entry name" value="FINGER DOMAIN PROTEIN, PUTATIVE (AFU_ORTHOLOGUE AFUA_1G01850)-RELATED"/>
    <property type="match status" value="1"/>
</dbReference>
<dbReference type="GO" id="GO:0000976">
    <property type="term" value="F:transcription cis-regulatory region binding"/>
    <property type="evidence" value="ECO:0007669"/>
    <property type="project" value="TreeGrafter"/>
</dbReference>
<keyword evidence="2" id="KW-0539">Nucleus</keyword>
<comment type="caution">
    <text evidence="5">The sequence shown here is derived from an EMBL/GenBank/DDBJ whole genome shotgun (WGS) entry which is preliminary data.</text>
</comment>
<evidence type="ECO:0000256" key="3">
    <source>
        <dbReference type="SAM" id="MobiDB-lite"/>
    </source>
</evidence>
<feature type="domain" description="Zn(2)-C6 fungal-type" evidence="4">
    <location>
        <begin position="18"/>
        <end position="48"/>
    </location>
</feature>
<accession>A0AAN8NQR8</accession>
<feature type="region of interest" description="Disordered" evidence="3">
    <location>
        <begin position="315"/>
        <end position="339"/>
    </location>
</feature>
<dbReference type="GO" id="GO:0008270">
    <property type="term" value="F:zinc ion binding"/>
    <property type="evidence" value="ECO:0007669"/>
    <property type="project" value="InterPro"/>
</dbReference>
<evidence type="ECO:0000259" key="4">
    <source>
        <dbReference type="PROSITE" id="PS50048"/>
    </source>
</evidence>
<proteinExistence type="predicted"/>
<dbReference type="CDD" id="cd00067">
    <property type="entry name" value="GAL4"/>
    <property type="match status" value="1"/>
</dbReference>
<dbReference type="SMART" id="SM00066">
    <property type="entry name" value="GAL4"/>
    <property type="match status" value="1"/>
</dbReference>
<feature type="compositionally biased region" description="Polar residues" evidence="3">
    <location>
        <begin position="318"/>
        <end position="334"/>
    </location>
</feature>
<dbReference type="SUPFAM" id="SSF57701">
    <property type="entry name" value="Zn2/Cys6 DNA-binding domain"/>
    <property type="match status" value="1"/>
</dbReference>
<dbReference type="InterPro" id="IPR021858">
    <property type="entry name" value="Fun_TF"/>
</dbReference>
<dbReference type="PANTHER" id="PTHR37534">
    <property type="entry name" value="TRANSCRIPTIONAL ACTIVATOR PROTEIN UGA3"/>
    <property type="match status" value="1"/>
</dbReference>
<protein>
    <recommendedName>
        <fullName evidence="4">Zn(2)-C6 fungal-type domain-containing protein</fullName>
    </recommendedName>
</protein>
<gene>
    <name evidence="5" type="ORF">TWF506_006308</name>
</gene>
<comment type="subcellular location">
    <subcellularLocation>
        <location evidence="1">Nucleus</location>
    </subcellularLocation>
</comment>
<dbReference type="GO" id="GO:0000981">
    <property type="term" value="F:DNA-binding transcription factor activity, RNA polymerase II-specific"/>
    <property type="evidence" value="ECO:0007669"/>
    <property type="project" value="InterPro"/>
</dbReference>
<dbReference type="Pfam" id="PF00172">
    <property type="entry name" value="Zn_clus"/>
    <property type="match status" value="1"/>
</dbReference>
<dbReference type="AlphaFoldDB" id="A0AAN8NQR8"/>
<sequence>MPRAPVAGREIRRRSRNGCWNCKARKVKCCEMKPRCSNCTRLGEECDYKIRLSWGGRPLKKKLLEQGAQLDDASQNIPGAGQFSLNTNYNQPQFPSPAQFELATHSSTRTSPTLSSCTTKSSSSRKSTSSQAGLATYQNVFSVCEASPPTSLVNSSIPAPLHLASSSSPPRNYQHLHPYLWTLDGIPERPPLTPSTASTADSDLSYMSEESMFSSSSGYDFYQMSSPTPSLTHLTIGSPTGSHSIPPSPHGSFTDLGAFRRQRSISITSNTSSPPHPSELTYSNGLATTVPSLSSSVPTTTAGLSSQLYYASPVTPPTLGSNQDTIRGNPYISSDKSHRRSVENFAQEYPSFASQSYTAQHSHNSPPFTVGIVDAEADAVEELHSATLDAKDGYATIKGHPAYLHLPKELNPLPQAITGNPQSTVYFQHFLSETAPLLVPHDCNGNPFKSVLPQMAMNHDGLLNLLLAYSASHQARQAKQPEPLELVSGFLDHAYRHLHQSLNDDEEQKSNATLATAIMLCSYEIISPNPFAEGITWQVHLEAARKIILARGGAKEMRSRDPISFFLSRWFAYLDILGCFSGNNNNKNNTIPLFAGQYWTVDEDELGMMADFSVDCFFGFTNRFIGLLTRVGDLMRQADGEKRHFMEGMRGMGYTTRGSEWVPEGQIYHDALRVREQLEESRRHSLGTCKHTQQTWASSEEAGAFDDDRILPEDDSSKELLASNDAFHWAAQIHLFRRVFNYKRDHLCIRDAIKRIIEAMKVIPEKSNVGTAMLFPLFTAGCESTTAEDREYILQRLLGIENSGMNQFQRARILMQKVWETGSGWESLINGEFIG</sequence>
<dbReference type="Gene3D" id="4.10.240.10">
    <property type="entry name" value="Zn(2)-C6 fungal-type DNA-binding domain"/>
    <property type="match status" value="1"/>
</dbReference>
<feature type="compositionally biased region" description="Low complexity" evidence="3">
    <location>
        <begin position="236"/>
        <end position="245"/>
    </location>
</feature>
<dbReference type="InterPro" id="IPR036864">
    <property type="entry name" value="Zn2-C6_fun-type_DNA-bd_sf"/>
</dbReference>
<evidence type="ECO:0000313" key="6">
    <source>
        <dbReference type="Proteomes" id="UP001307849"/>
    </source>
</evidence>
<dbReference type="InterPro" id="IPR001138">
    <property type="entry name" value="Zn2Cys6_DnaBD"/>
</dbReference>
<feature type="region of interest" description="Disordered" evidence="3">
    <location>
        <begin position="94"/>
        <end position="129"/>
    </location>
</feature>
<organism evidence="5 6">
    <name type="scientific">Arthrobotrys conoides</name>
    <dbReference type="NCBI Taxonomy" id="74498"/>
    <lineage>
        <taxon>Eukaryota</taxon>
        <taxon>Fungi</taxon>
        <taxon>Dikarya</taxon>
        <taxon>Ascomycota</taxon>
        <taxon>Pezizomycotina</taxon>
        <taxon>Orbiliomycetes</taxon>
        <taxon>Orbiliales</taxon>
        <taxon>Orbiliaceae</taxon>
        <taxon>Arthrobotrys</taxon>
    </lineage>
</organism>